<proteinExistence type="predicted"/>
<organism evidence="1 2">
    <name type="scientific">Allokutzneria albata</name>
    <name type="common">Kibdelosporangium albatum</name>
    <dbReference type="NCBI Taxonomy" id="211114"/>
    <lineage>
        <taxon>Bacteria</taxon>
        <taxon>Bacillati</taxon>
        <taxon>Actinomycetota</taxon>
        <taxon>Actinomycetes</taxon>
        <taxon>Pseudonocardiales</taxon>
        <taxon>Pseudonocardiaceae</taxon>
        <taxon>Allokutzneria</taxon>
    </lineage>
</organism>
<evidence type="ECO:0000313" key="2">
    <source>
        <dbReference type="Proteomes" id="UP000183376"/>
    </source>
</evidence>
<protein>
    <submittedName>
        <fullName evidence="1">Uncharacterized protein</fullName>
    </submittedName>
</protein>
<name>A0A1G9ZQW8_ALLAB</name>
<dbReference type="OrthoDB" id="3396976at2"/>
<evidence type="ECO:0000313" key="1">
    <source>
        <dbReference type="EMBL" id="SDN23006.1"/>
    </source>
</evidence>
<sequence>MEQHIPTSLWIDYNNAPGPEKAQRVRRHRHMHESRNVWAIRYNLELLDAIQAGRRSGDDLSELIAAIDNAHPKKRRSYEENAEGWCSLTEDWKPALTDVGIGECVFDDVRVRVRPHLGLVDGKHSYATYLWLKDEPLTEAAACSVLRLMQLEMPAILPGGRPLVIDVRRSRLMHLPRKRQWRDFDEWLAREAAAYGEYWNAAPVAA</sequence>
<dbReference type="AlphaFoldDB" id="A0A1G9ZQW8"/>
<dbReference type="Proteomes" id="UP000183376">
    <property type="component" value="Chromosome I"/>
</dbReference>
<dbReference type="STRING" id="211114.SAMN04489726_5623"/>
<gene>
    <name evidence="1" type="ORF">SAMN04489726_5623</name>
</gene>
<accession>A0A1G9ZQW8</accession>
<dbReference type="EMBL" id="LT629701">
    <property type="protein sequence ID" value="SDN23006.1"/>
    <property type="molecule type" value="Genomic_DNA"/>
</dbReference>
<keyword evidence="2" id="KW-1185">Reference proteome</keyword>
<dbReference type="RefSeq" id="WP_030429890.1">
    <property type="nucleotide sequence ID" value="NZ_JOEF01000009.1"/>
</dbReference>
<reference evidence="1 2" key="1">
    <citation type="submission" date="2016-10" db="EMBL/GenBank/DDBJ databases">
        <authorList>
            <person name="de Groot N.N."/>
        </authorList>
    </citation>
    <scope>NUCLEOTIDE SEQUENCE [LARGE SCALE GENOMIC DNA]</scope>
    <source>
        <strain evidence="1 2">DSM 44149</strain>
    </source>
</reference>